<feature type="compositionally biased region" description="Low complexity" evidence="1">
    <location>
        <begin position="565"/>
        <end position="580"/>
    </location>
</feature>
<feature type="compositionally biased region" description="Polar residues" evidence="1">
    <location>
        <begin position="182"/>
        <end position="192"/>
    </location>
</feature>
<feature type="compositionally biased region" description="Polar residues" evidence="1">
    <location>
        <begin position="284"/>
        <end position="308"/>
    </location>
</feature>
<evidence type="ECO:0000256" key="1">
    <source>
        <dbReference type="SAM" id="MobiDB-lite"/>
    </source>
</evidence>
<feature type="compositionally biased region" description="Basic and acidic residues" evidence="1">
    <location>
        <begin position="333"/>
        <end position="349"/>
    </location>
</feature>
<feature type="region of interest" description="Disordered" evidence="1">
    <location>
        <begin position="499"/>
        <end position="641"/>
    </location>
</feature>
<dbReference type="Proteomes" id="UP001152747">
    <property type="component" value="Unassembled WGS sequence"/>
</dbReference>
<evidence type="ECO:0000313" key="3">
    <source>
        <dbReference type="Proteomes" id="UP001152747"/>
    </source>
</evidence>
<feature type="compositionally biased region" description="Basic and acidic residues" evidence="1">
    <location>
        <begin position="612"/>
        <end position="641"/>
    </location>
</feature>
<name>A0A9P1NB26_9PELO</name>
<feature type="compositionally biased region" description="Acidic residues" evidence="1">
    <location>
        <begin position="549"/>
        <end position="564"/>
    </location>
</feature>
<evidence type="ECO:0000313" key="2">
    <source>
        <dbReference type="EMBL" id="CAI5454438.1"/>
    </source>
</evidence>
<feature type="compositionally biased region" description="Basic and acidic residues" evidence="1">
    <location>
        <begin position="193"/>
        <end position="233"/>
    </location>
</feature>
<dbReference type="OrthoDB" id="5844244at2759"/>
<comment type="caution">
    <text evidence="2">The sequence shown here is derived from an EMBL/GenBank/DDBJ whole genome shotgun (WGS) entry which is preliminary data.</text>
</comment>
<feature type="region of interest" description="Disordered" evidence="1">
    <location>
        <begin position="159"/>
        <end position="362"/>
    </location>
</feature>
<accession>A0A9P1NB26</accession>
<gene>
    <name evidence="2" type="ORF">CAMP_LOCUS17075</name>
</gene>
<organism evidence="2 3">
    <name type="scientific">Caenorhabditis angaria</name>
    <dbReference type="NCBI Taxonomy" id="860376"/>
    <lineage>
        <taxon>Eukaryota</taxon>
        <taxon>Metazoa</taxon>
        <taxon>Ecdysozoa</taxon>
        <taxon>Nematoda</taxon>
        <taxon>Chromadorea</taxon>
        <taxon>Rhabditida</taxon>
        <taxon>Rhabditina</taxon>
        <taxon>Rhabditomorpha</taxon>
        <taxon>Rhabditoidea</taxon>
        <taxon>Rhabditidae</taxon>
        <taxon>Peloderinae</taxon>
        <taxon>Caenorhabditis</taxon>
    </lineage>
</organism>
<feature type="compositionally biased region" description="Polar residues" evidence="1">
    <location>
        <begin position="236"/>
        <end position="248"/>
    </location>
</feature>
<feature type="region of interest" description="Disordered" evidence="1">
    <location>
        <begin position="113"/>
        <end position="135"/>
    </location>
</feature>
<feature type="compositionally biased region" description="Pro residues" evidence="1">
    <location>
        <begin position="117"/>
        <end position="128"/>
    </location>
</feature>
<sequence length="641" mass="70459">MTSNQEPHVIYQPAYVQGYPTGAPVNVWNQPPNQAVTYAIPYPPNQMGSYADKAGYDGYPPLAYQAHDNGEMMRQHHYQAQHYAQPNQWQYQQGQSHFIPTYATNFNAVTDPAYQGGPPPNMNRPPPNVKRDDFQGTIGMMENPAQSAAAYTASWVSSTSSIPPEMRDEPEIAEENGGNYEGRNSGQWPSLNEENRAKNDKSGAKKTERRDEPRELTFDERLEKARMQKDRVENQGFENNGTNNTAPSTAPPAQGAPQRNNSNNNNNNNGGNNNGANSGSSSAQNTGSLPAGAVQQTQGIRPESSSRGHNGPVIYNQGPPRGMARGGPQMNGGDRRNNYRQDYQNDGRQDMGYSGYQGRGGKRVIGNGVGNMPSGSGGMPLAHQPHIQHQQQPPLQQHQQQPYQMGLMHSGMPIQYAQPPVYAPQNHQYVLASPMTQTIDPQLLANIAALQNTHLSYSPMRRYLLPGPFGMMPQPIQQDAKFRNTWLDAQSYPPFGAMFGYDTRGRGGYRGRGGSRGGYRGGGPRRYDNRRDDRRDDRERTQAAAAPVAEEEGQEKSDENEEEGATSAETGAEIEIGVEGAETEEAEENPTTEAVSTETDEKAAETQEESSETVKEPVGEKDLASKPEQKEAKSEGKSKEK</sequence>
<feature type="compositionally biased region" description="Basic and acidic residues" evidence="1">
    <location>
        <begin position="525"/>
        <end position="541"/>
    </location>
</feature>
<reference evidence="2" key="1">
    <citation type="submission" date="2022-11" db="EMBL/GenBank/DDBJ databases">
        <authorList>
            <person name="Kikuchi T."/>
        </authorList>
    </citation>
    <scope>NUCLEOTIDE SEQUENCE</scope>
    <source>
        <strain evidence="2">PS1010</strain>
    </source>
</reference>
<feature type="compositionally biased region" description="Low complexity" evidence="1">
    <location>
        <begin position="260"/>
        <end position="283"/>
    </location>
</feature>
<protein>
    <submittedName>
        <fullName evidence="2">Uncharacterized protein</fullName>
    </submittedName>
</protein>
<dbReference type="EMBL" id="CANHGI010000006">
    <property type="protein sequence ID" value="CAI5454438.1"/>
    <property type="molecule type" value="Genomic_DNA"/>
</dbReference>
<proteinExistence type="predicted"/>
<feature type="compositionally biased region" description="Gly residues" evidence="1">
    <location>
        <begin position="506"/>
        <end position="524"/>
    </location>
</feature>
<keyword evidence="3" id="KW-1185">Reference proteome</keyword>
<dbReference type="AlphaFoldDB" id="A0A9P1NB26"/>
<feature type="compositionally biased region" description="Acidic residues" evidence="1">
    <location>
        <begin position="581"/>
        <end position="590"/>
    </location>
</feature>